<dbReference type="HOGENOM" id="CLU_031270_0_0_12"/>
<evidence type="ECO:0008006" key="3">
    <source>
        <dbReference type="Google" id="ProtNLM"/>
    </source>
</evidence>
<proteinExistence type="predicted"/>
<dbReference type="Proteomes" id="UP000000611">
    <property type="component" value="Plasmid pl165"/>
</dbReference>
<name>B5RN91_BORDL</name>
<dbReference type="AlphaFoldDB" id="B5RN91"/>
<accession>B5RN91</accession>
<dbReference type="KEGG" id="bdu:BDU_1028"/>
<geneLocation type="plasmid" evidence="1 2">
    <name>pl165</name>
</geneLocation>
<organism evidence="1 2">
    <name type="scientific">Borrelia duttonii (strain Ly)</name>
    <dbReference type="NCBI Taxonomy" id="412419"/>
    <lineage>
        <taxon>Bacteria</taxon>
        <taxon>Pseudomonadati</taxon>
        <taxon>Spirochaetota</taxon>
        <taxon>Spirochaetia</taxon>
        <taxon>Spirochaetales</taxon>
        <taxon>Borreliaceae</taxon>
        <taxon>Borrelia</taxon>
    </lineage>
</organism>
<evidence type="ECO:0000313" key="1">
    <source>
        <dbReference type="EMBL" id="ACH93827.1"/>
    </source>
</evidence>
<keyword evidence="2" id="KW-1185">Reference proteome</keyword>
<evidence type="ECO:0000313" key="2">
    <source>
        <dbReference type="Proteomes" id="UP000000611"/>
    </source>
</evidence>
<dbReference type="EMBL" id="CP000979">
    <property type="protein sequence ID" value="ACH93827.1"/>
    <property type="molecule type" value="Genomic_DNA"/>
</dbReference>
<dbReference type="PROSITE" id="PS51257">
    <property type="entry name" value="PROKAR_LIPOPROTEIN"/>
    <property type="match status" value="1"/>
</dbReference>
<gene>
    <name evidence="1" type="ordered locus">BDU_1028</name>
</gene>
<protein>
    <recommendedName>
        <fullName evidence="3">Lipoprotein</fullName>
    </recommendedName>
</protein>
<sequence>MRVVQGNFMRTYFITVIFTFFILSCDKHKVKDFEKSDIKSLTNLSDDLYISREYIMKYEVYKQLQDLNEKRPFIESLVKKYANSIVLQIQKFAKEFSKQEDGITPTVFVFGDYVQKINSGSQMEYYGSFTTSIQAKTMDYLKINFEDTMIGNPLSFLPSELDEKGRFNISSETNYRPYLREIYDTDMYPVMYNLYISHKQPSIYLVGNKIYKKQNEIGNNIYYRKTLKLDVIKNSNEWILQPKEKENWEIDLSINDSLINNIPPDYVYKIKSYHLENEIHEEMFKSYFTVPNVFFRPMCHISQNEKEQVDRFIEDNLEFFTQEIHRYSKDFSKIEDGIKELRILSRYEQVIPFHEIINNNYFHIYAVLYNMYFFNANPKVLIVGNKNHKTKDNSGTFYNNAIVLNINKKFHYKSVKISQEPLLEQVPVEPVNLNNNIIDKCESCKLYLSDDDLPEIRQYLFKQNIYQEIKNAKKDQHIIDSLIKEQADSLLRQMKAIIEKICKNDIEKMFLTIKINGAYEQSIKVAGLEYKLKNNKVLQNPIINVSYEADTFGELGYAYIYPVIYNMYISKNKPTIIFLIPQRYYTENVRHIWYAVSVDRSTSKWTLHRTKRPYDNN</sequence>
<keyword evidence="1" id="KW-0614">Plasmid</keyword>
<reference evidence="1 2" key="1">
    <citation type="journal article" date="2008" name="PLoS Genet.">
        <title>The genome of Borrelia recurrentis, the agent of deadly louse-borne relapsing fever, is a degraded subset of tick-borne Borrelia duttonii.</title>
        <authorList>
            <person name="Lescot M."/>
            <person name="Audic S."/>
            <person name="Robert C."/>
            <person name="Nguyen T.T."/>
            <person name="Blanc G."/>
            <person name="Cutler S.J."/>
            <person name="Wincker P."/>
            <person name="Couloux A."/>
            <person name="Claverie J.-M."/>
            <person name="Raoult D."/>
            <person name="Drancourt M."/>
        </authorList>
    </citation>
    <scope>NUCLEOTIDE SEQUENCE [LARGE SCALE GENOMIC DNA]</scope>
    <source>
        <strain evidence="1 2">Ly</strain>
    </source>
</reference>